<feature type="transmembrane region" description="Helical" evidence="6">
    <location>
        <begin position="544"/>
        <end position="563"/>
    </location>
</feature>
<dbReference type="RefSeq" id="XP_020065069.1">
    <property type="nucleotide sequence ID" value="XM_020209652.1"/>
</dbReference>
<dbReference type="PROSITE" id="PS50850">
    <property type="entry name" value="MFS"/>
    <property type="match status" value="1"/>
</dbReference>
<reference evidence="9" key="1">
    <citation type="submission" date="2016-05" db="EMBL/GenBank/DDBJ databases">
        <title>Comparative genomics of biotechnologically important yeasts.</title>
        <authorList>
            <consortium name="DOE Joint Genome Institute"/>
            <person name="Riley R."/>
            <person name="Haridas S."/>
            <person name="Wolfe K.H."/>
            <person name="Lopes M.R."/>
            <person name="Hittinger C.T."/>
            <person name="Goker M."/>
            <person name="Salamov A."/>
            <person name="Wisecaver J."/>
            <person name="Long T.M."/>
            <person name="Aerts A.L."/>
            <person name="Barry K."/>
            <person name="Choi C."/>
            <person name="Clum A."/>
            <person name="Coughlan A.Y."/>
            <person name="Deshpande S."/>
            <person name="Douglass A.P."/>
            <person name="Hanson S.J."/>
            <person name="Klenk H.-P."/>
            <person name="Labutti K."/>
            <person name="Lapidus A."/>
            <person name="Lindquist E."/>
            <person name="Lipzen A."/>
            <person name="Meier-Kolthoff J.P."/>
            <person name="Ohm R.A."/>
            <person name="Otillar R.P."/>
            <person name="Pangilinan J."/>
            <person name="Peng Y."/>
            <person name="Rokas A."/>
            <person name="Rosa C.A."/>
            <person name="Scheuner C."/>
            <person name="Sibirny A.A."/>
            <person name="Slot J.C."/>
            <person name="Stielow J.B."/>
            <person name="Sun H."/>
            <person name="Kurtzman C.P."/>
            <person name="Blackwell M."/>
            <person name="Grigoriev I.V."/>
            <person name="Jeffries T.W."/>
        </authorList>
    </citation>
    <scope>NUCLEOTIDE SEQUENCE [LARGE SCALE GENOMIC DNA]</scope>
    <source>
        <strain evidence="9">NRRL Y-17324</strain>
    </source>
</reference>
<feature type="transmembrane region" description="Helical" evidence="6">
    <location>
        <begin position="224"/>
        <end position="242"/>
    </location>
</feature>
<evidence type="ECO:0000256" key="1">
    <source>
        <dbReference type="ARBA" id="ARBA00004141"/>
    </source>
</evidence>
<evidence type="ECO:0000259" key="7">
    <source>
        <dbReference type="PROSITE" id="PS50850"/>
    </source>
</evidence>
<comment type="subcellular location">
    <subcellularLocation>
        <location evidence="1">Membrane</location>
        <topology evidence="1">Multi-pass membrane protein</topology>
    </subcellularLocation>
</comment>
<keyword evidence="2 6" id="KW-0812">Transmembrane</keyword>
<keyword evidence="9" id="KW-1185">Reference proteome</keyword>
<feature type="compositionally biased region" description="Acidic residues" evidence="5">
    <location>
        <begin position="42"/>
        <end position="54"/>
    </location>
</feature>
<name>A0A1E4SKI2_9ASCO</name>
<feature type="transmembrane region" description="Helical" evidence="6">
    <location>
        <begin position="313"/>
        <end position="333"/>
    </location>
</feature>
<dbReference type="GO" id="GO:0042908">
    <property type="term" value="P:xenobiotic transport"/>
    <property type="evidence" value="ECO:0007669"/>
    <property type="project" value="UniProtKB-ARBA"/>
</dbReference>
<dbReference type="InterPro" id="IPR011701">
    <property type="entry name" value="MFS"/>
</dbReference>
<dbReference type="SUPFAM" id="SSF103473">
    <property type="entry name" value="MFS general substrate transporter"/>
    <property type="match status" value="1"/>
</dbReference>
<sequence>MVLFGASKEEEDQLRAAANVQQQPGVEHRQSYSSANISAYETADDMVSEPEEYPNPEHRTSTGPQHASDHPHDAELDDATINGGAPSSKYKDAANSADSSVHEDPEPYNVDSDMDENALNRRYTLERISSRRTVEDVAAEDLLKTISGHNTHASTPENEKSIDLAALDWDDPSDPANPQNWAPWKKWAITFTVALVCLTCSLGSSLYVSGTPQLMLRFGASQELVISGLTFYILGLALGPLMTSPLSEIIGRRWIYVFSLPIGMLFTMGIGLSKNIHTILVLRFFAGYFCSPALSVAGGTVSDLWANSPSDMSFAIALFCLAPFLGPVVGPIIGNFAAEHKGWKWAAAWVPLMFSGAILPFIAAAPETYKPTILSSRAAKRGQTINRPPMTGKAIKEMAKYVLLRPLEMLILEPIVLVMSVYIAFVFAVLFGFFEAFPIIFNGVYHMKQGVSGLPFIGVGLGLVSGVFFYVLMDKFYYFKKNPDGTRGNFDENGNMIWDPPEKKLLIGKIGAVCLPISLFWLGWTGRKEVHWMSATASGFPFGFGLILVFLSVLLYFSMAFPPKSVASAIAANNLLRYIMASVFPLFTVQMYHKLHIDWASSLFGFIALAMVPVPFVFEKFGPRFRARSRFGYAAYFKQLAAEKAQKEAAAAGSAPEADSDDTNEKPEEVVSNSV</sequence>
<feature type="transmembrane region" description="Helical" evidence="6">
    <location>
        <begin position="599"/>
        <end position="618"/>
    </location>
</feature>
<evidence type="ECO:0000256" key="6">
    <source>
        <dbReference type="SAM" id="Phobius"/>
    </source>
</evidence>
<evidence type="ECO:0000313" key="9">
    <source>
        <dbReference type="Proteomes" id="UP000094285"/>
    </source>
</evidence>
<dbReference type="InterPro" id="IPR005829">
    <property type="entry name" value="Sugar_transporter_CS"/>
</dbReference>
<accession>A0A1E4SKI2</accession>
<dbReference type="PANTHER" id="PTHR23502">
    <property type="entry name" value="MAJOR FACILITATOR SUPERFAMILY"/>
    <property type="match status" value="1"/>
</dbReference>
<dbReference type="Gene3D" id="1.20.1250.20">
    <property type="entry name" value="MFS general substrate transporter like domains"/>
    <property type="match status" value="1"/>
</dbReference>
<keyword evidence="4 6" id="KW-0472">Membrane</keyword>
<feature type="transmembrane region" description="Helical" evidence="6">
    <location>
        <begin position="254"/>
        <end position="273"/>
    </location>
</feature>
<feature type="transmembrane region" description="Helical" evidence="6">
    <location>
        <begin position="187"/>
        <end position="208"/>
    </location>
</feature>
<dbReference type="GeneID" id="30983788"/>
<dbReference type="GO" id="GO:0140115">
    <property type="term" value="P:export across plasma membrane"/>
    <property type="evidence" value="ECO:0007669"/>
    <property type="project" value="UniProtKB-ARBA"/>
</dbReference>
<feature type="domain" description="Major facilitator superfamily (MFS) profile" evidence="7">
    <location>
        <begin position="189"/>
        <end position="626"/>
    </location>
</feature>
<dbReference type="Proteomes" id="UP000094285">
    <property type="component" value="Unassembled WGS sequence"/>
</dbReference>
<dbReference type="GO" id="GO:0015606">
    <property type="term" value="F:spermidine transmembrane transporter activity"/>
    <property type="evidence" value="ECO:0007669"/>
    <property type="project" value="EnsemblFungi"/>
</dbReference>
<dbReference type="STRING" id="984487.A0A1E4SKI2"/>
<gene>
    <name evidence="8" type="ORF">CANTADRAFT_48945</name>
</gene>
<protein>
    <submittedName>
        <fullName evidence="8">MFS general substrate transporter</fullName>
    </submittedName>
</protein>
<feature type="transmembrane region" description="Helical" evidence="6">
    <location>
        <begin position="454"/>
        <end position="473"/>
    </location>
</feature>
<dbReference type="PROSITE" id="PS00216">
    <property type="entry name" value="SUGAR_TRANSPORT_1"/>
    <property type="match status" value="1"/>
</dbReference>
<dbReference type="OrthoDB" id="3936150at2759"/>
<dbReference type="CDD" id="cd17323">
    <property type="entry name" value="MFS_Tpo1_MDR_like"/>
    <property type="match status" value="1"/>
</dbReference>
<dbReference type="Pfam" id="PF07690">
    <property type="entry name" value="MFS_1"/>
    <property type="match status" value="1"/>
</dbReference>
<organism evidence="8 9">
    <name type="scientific">Suhomyces tanzawaensis NRRL Y-17324</name>
    <dbReference type="NCBI Taxonomy" id="984487"/>
    <lineage>
        <taxon>Eukaryota</taxon>
        <taxon>Fungi</taxon>
        <taxon>Dikarya</taxon>
        <taxon>Ascomycota</taxon>
        <taxon>Saccharomycotina</taxon>
        <taxon>Pichiomycetes</taxon>
        <taxon>Debaryomycetaceae</taxon>
        <taxon>Suhomyces</taxon>
    </lineage>
</organism>
<feature type="region of interest" description="Disordered" evidence="5">
    <location>
        <begin position="1"/>
        <end position="115"/>
    </location>
</feature>
<dbReference type="AlphaFoldDB" id="A0A1E4SKI2"/>
<feature type="transmembrane region" description="Helical" evidence="6">
    <location>
        <begin position="506"/>
        <end position="524"/>
    </location>
</feature>
<dbReference type="GO" id="GO:0000329">
    <property type="term" value="C:fungal-type vacuole membrane"/>
    <property type="evidence" value="ECO:0007669"/>
    <property type="project" value="EnsemblFungi"/>
</dbReference>
<proteinExistence type="predicted"/>
<dbReference type="EMBL" id="KV453911">
    <property type="protein sequence ID" value="ODV79947.1"/>
    <property type="molecule type" value="Genomic_DNA"/>
</dbReference>
<feature type="transmembrane region" description="Helical" evidence="6">
    <location>
        <begin position="345"/>
        <end position="365"/>
    </location>
</feature>
<feature type="region of interest" description="Disordered" evidence="5">
    <location>
        <begin position="648"/>
        <end position="675"/>
    </location>
</feature>
<evidence type="ECO:0000256" key="4">
    <source>
        <dbReference type="ARBA" id="ARBA00023136"/>
    </source>
</evidence>
<feature type="transmembrane region" description="Helical" evidence="6">
    <location>
        <begin position="410"/>
        <end position="434"/>
    </location>
</feature>
<evidence type="ECO:0000313" key="8">
    <source>
        <dbReference type="EMBL" id="ODV79947.1"/>
    </source>
</evidence>
<feature type="transmembrane region" description="Helical" evidence="6">
    <location>
        <begin position="279"/>
        <end position="301"/>
    </location>
</feature>
<feature type="compositionally biased region" description="Low complexity" evidence="5">
    <location>
        <begin position="648"/>
        <end position="657"/>
    </location>
</feature>
<dbReference type="PANTHER" id="PTHR23502:SF38">
    <property type="entry name" value="POLYAMINE TRANSPORTER 4"/>
    <property type="match status" value="1"/>
</dbReference>
<dbReference type="GO" id="GO:0005886">
    <property type="term" value="C:plasma membrane"/>
    <property type="evidence" value="ECO:0007669"/>
    <property type="project" value="EnsemblFungi"/>
</dbReference>
<evidence type="ECO:0000256" key="2">
    <source>
        <dbReference type="ARBA" id="ARBA00022692"/>
    </source>
</evidence>
<dbReference type="GO" id="GO:0000297">
    <property type="term" value="F:spermine transmembrane transporter activity"/>
    <property type="evidence" value="ECO:0007669"/>
    <property type="project" value="EnsemblFungi"/>
</dbReference>
<keyword evidence="3 6" id="KW-1133">Transmembrane helix</keyword>
<evidence type="ECO:0000256" key="3">
    <source>
        <dbReference type="ARBA" id="ARBA00022989"/>
    </source>
</evidence>
<dbReference type="FunFam" id="1.20.1250.20:FF:000011">
    <property type="entry name" value="MFS multidrug transporter, putative"/>
    <property type="match status" value="1"/>
</dbReference>
<evidence type="ECO:0000256" key="5">
    <source>
        <dbReference type="SAM" id="MobiDB-lite"/>
    </source>
</evidence>
<dbReference type="InterPro" id="IPR036259">
    <property type="entry name" value="MFS_trans_sf"/>
</dbReference>
<dbReference type="InterPro" id="IPR020846">
    <property type="entry name" value="MFS_dom"/>
</dbReference>